<dbReference type="PANTHER" id="PTHR24567">
    <property type="entry name" value="CRP FAMILY TRANSCRIPTIONAL REGULATORY PROTEIN"/>
    <property type="match status" value="1"/>
</dbReference>
<evidence type="ECO:0000259" key="4">
    <source>
        <dbReference type="PROSITE" id="PS50042"/>
    </source>
</evidence>
<dbReference type="InterPro" id="IPR018490">
    <property type="entry name" value="cNMP-bd_dom_sf"/>
</dbReference>
<dbReference type="GO" id="GO:0005829">
    <property type="term" value="C:cytosol"/>
    <property type="evidence" value="ECO:0007669"/>
    <property type="project" value="TreeGrafter"/>
</dbReference>
<dbReference type="InterPro" id="IPR036388">
    <property type="entry name" value="WH-like_DNA-bd_sf"/>
</dbReference>
<evidence type="ECO:0000256" key="2">
    <source>
        <dbReference type="ARBA" id="ARBA00023125"/>
    </source>
</evidence>
<dbReference type="RefSeq" id="WP_081169033.1">
    <property type="nucleotide sequence ID" value="NZ_LWBP01000201.1"/>
</dbReference>
<dbReference type="Proteomes" id="UP000192276">
    <property type="component" value="Unassembled WGS sequence"/>
</dbReference>
<evidence type="ECO:0000256" key="1">
    <source>
        <dbReference type="ARBA" id="ARBA00023015"/>
    </source>
</evidence>
<dbReference type="Gene3D" id="2.60.120.10">
    <property type="entry name" value="Jelly Rolls"/>
    <property type="match status" value="1"/>
</dbReference>
<dbReference type="GO" id="GO:0003677">
    <property type="term" value="F:DNA binding"/>
    <property type="evidence" value="ECO:0007669"/>
    <property type="project" value="UniProtKB-KW"/>
</dbReference>
<dbReference type="InterPro" id="IPR036390">
    <property type="entry name" value="WH_DNA-bd_sf"/>
</dbReference>
<sequence length="228" mass="25908">MKRNKHGCDLKSCFLCQLCSKDWLPALDTHRQSFHVNKGEMLFSEGSEVTGIYFIYKGTFKVHKKWTDDKELIVRLAKDGAILGHRGLGNDIYYPVSATALEPSEVCFIDLGFFQSTLKVNYQFLYELMMFFAGELKESEKRMRNLAHMPVKGRIAQALLSMHAKFGTTADGFIDINLSRQDLASYTGTTYETVFRIMNEMVQEGSLALQGKHICILDTNKLNEHAGE</sequence>
<evidence type="ECO:0000259" key="5">
    <source>
        <dbReference type="PROSITE" id="PS51063"/>
    </source>
</evidence>
<keyword evidence="7" id="KW-1185">Reference proteome</keyword>
<dbReference type="PRINTS" id="PR00034">
    <property type="entry name" value="HTHCRP"/>
</dbReference>
<dbReference type="Gene3D" id="1.10.10.10">
    <property type="entry name" value="Winged helix-like DNA-binding domain superfamily/Winged helix DNA-binding domain"/>
    <property type="match status" value="1"/>
</dbReference>
<keyword evidence="3" id="KW-0804">Transcription</keyword>
<dbReference type="PROSITE" id="PS50042">
    <property type="entry name" value="CNMP_BINDING_3"/>
    <property type="match status" value="1"/>
</dbReference>
<evidence type="ECO:0000313" key="7">
    <source>
        <dbReference type="Proteomes" id="UP000192276"/>
    </source>
</evidence>
<dbReference type="Pfam" id="PF13545">
    <property type="entry name" value="HTH_Crp_2"/>
    <property type="match status" value="1"/>
</dbReference>
<dbReference type="InterPro" id="IPR012318">
    <property type="entry name" value="HTH_CRP"/>
</dbReference>
<dbReference type="CDD" id="cd00038">
    <property type="entry name" value="CAP_ED"/>
    <property type="match status" value="1"/>
</dbReference>
<feature type="domain" description="HTH crp-type" evidence="5">
    <location>
        <begin position="149"/>
        <end position="220"/>
    </location>
</feature>
<keyword evidence="1" id="KW-0805">Transcription regulation</keyword>
<dbReference type="AlphaFoldDB" id="A0A1V9FD14"/>
<dbReference type="EMBL" id="LWBP01000201">
    <property type="protein sequence ID" value="OQP56280.1"/>
    <property type="molecule type" value="Genomic_DNA"/>
</dbReference>
<gene>
    <name evidence="6" type="ORF">A4R26_26320</name>
</gene>
<dbReference type="GO" id="GO:0003700">
    <property type="term" value="F:DNA-binding transcription factor activity"/>
    <property type="evidence" value="ECO:0007669"/>
    <property type="project" value="TreeGrafter"/>
</dbReference>
<evidence type="ECO:0000313" key="6">
    <source>
        <dbReference type="EMBL" id="OQP56280.1"/>
    </source>
</evidence>
<dbReference type="STRING" id="550983.A4R26_26320"/>
<dbReference type="SMART" id="SM00100">
    <property type="entry name" value="cNMP"/>
    <property type="match status" value="1"/>
</dbReference>
<dbReference type="SUPFAM" id="SSF51206">
    <property type="entry name" value="cAMP-binding domain-like"/>
    <property type="match status" value="1"/>
</dbReference>
<comment type="caution">
    <text evidence="6">The sequence shown here is derived from an EMBL/GenBank/DDBJ whole genome shotgun (WGS) entry which is preliminary data.</text>
</comment>
<dbReference type="InterPro" id="IPR014710">
    <property type="entry name" value="RmlC-like_jellyroll"/>
</dbReference>
<accession>A0A1V9FD14</accession>
<dbReference type="InterPro" id="IPR000595">
    <property type="entry name" value="cNMP-bd_dom"/>
</dbReference>
<dbReference type="InterPro" id="IPR050397">
    <property type="entry name" value="Env_Response_Regulators"/>
</dbReference>
<protein>
    <submittedName>
        <fullName evidence="6">Transcriptional regulator</fullName>
    </submittedName>
</protein>
<dbReference type="OrthoDB" id="9127033at2"/>
<name>A0A1V9FD14_9BACT</name>
<dbReference type="CDD" id="cd00092">
    <property type="entry name" value="HTH_CRP"/>
    <property type="match status" value="1"/>
</dbReference>
<feature type="domain" description="Cyclic nucleotide-binding" evidence="4">
    <location>
        <begin position="14"/>
        <end position="118"/>
    </location>
</feature>
<dbReference type="Pfam" id="PF00027">
    <property type="entry name" value="cNMP_binding"/>
    <property type="match status" value="1"/>
</dbReference>
<dbReference type="PANTHER" id="PTHR24567:SF74">
    <property type="entry name" value="HTH-TYPE TRANSCRIPTIONAL REGULATOR ARCR"/>
    <property type="match status" value="1"/>
</dbReference>
<dbReference type="SMART" id="SM00419">
    <property type="entry name" value="HTH_CRP"/>
    <property type="match status" value="1"/>
</dbReference>
<evidence type="ECO:0000256" key="3">
    <source>
        <dbReference type="ARBA" id="ARBA00023163"/>
    </source>
</evidence>
<keyword evidence="2" id="KW-0238">DNA-binding</keyword>
<organism evidence="6 7">
    <name type="scientific">Niastella populi</name>
    <dbReference type="NCBI Taxonomy" id="550983"/>
    <lineage>
        <taxon>Bacteria</taxon>
        <taxon>Pseudomonadati</taxon>
        <taxon>Bacteroidota</taxon>
        <taxon>Chitinophagia</taxon>
        <taxon>Chitinophagales</taxon>
        <taxon>Chitinophagaceae</taxon>
        <taxon>Niastella</taxon>
    </lineage>
</organism>
<reference evidence="7" key="1">
    <citation type="submission" date="2016-04" db="EMBL/GenBank/DDBJ databases">
        <authorList>
            <person name="Chen L."/>
            <person name="Zhuang W."/>
            <person name="Wang G."/>
        </authorList>
    </citation>
    <scope>NUCLEOTIDE SEQUENCE [LARGE SCALE GENOMIC DNA]</scope>
    <source>
        <strain evidence="7">208</strain>
    </source>
</reference>
<proteinExistence type="predicted"/>
<dbReference type="PROSITE" id="PS51063">
    <property type="entry name" value="HTH_CRP_2"/>
    <property type="match status" value="1"/>
</dbReference>
<dbReference type="SUPFAM" id="SSF46785">
    <property type="entry name" value="Winged helix' DNA-binding domain"/>
    <property type="match status" value="1"/>
</dbReference>